<dbReference type="RefSeq" id="WP_123665882.1">
    <property type="nucleotide sequence ID" value="NZ_RJKE01000001.1"/>
</dbReference>
<dbReference type="OrthoDB" id="151193at2"/>
<name>A0A3N1CYW3_9ACTN</name>
<proteinExistence type="predicted"/>
<dbReference type="EMBL" id="RJKE01000001">
    <property type="protein sequence ID" value="ROO86483.1"/>
    <property type="molecule type" value="Genomic_DNA"/>
</dbReference>
<accession>A0A3N1CYW3</accession>
<evidence type="ECO:0008006" key="3">
    <source>
        <dbReference type="Google" id="ProtNLM"/>
    </source>
</evidence>
<organism evidence="1 2">
    <name type="scientific">Actinocorallia herbida</name>
    <dbReference type="NCBI Taxonomy" id="58109"/>
    <lineage>
        <taxon>Bacteria</taxon>
        <taxon>Bacillati</taxon>
        <taxon>Actinomycetota</taxon>
        <taxon>Actinomycetes</taxon>
        <taxon>Streptosporangiales</taxon>
        <taxon>Thermomonosporaceae</taxon>
        <taxon>Actinocorallia</taxon>
    </lineage>
</organism>
<keyword evidence="2" id="KW-1185">Reference proteome</keyword>
<dbReference type="Gene3D" id="3.20.20.80">
    <property type="entry name" value="Glycosidases"/>
    <property type="match status" value="1"/>
</dbReference>
<evidence type="ECO:0000313" key="2">
    <source>
        <dbReference type="Proteomes" id="UP000272400"/>
    </source>
</evidence>
<dbReference type="Proteomes" id="UP000272400">
    <property type="component" value="Unassembled WGS sequence"/>
</dbReference>
<dbReference type="AlphaFoldDB" id="A0A3N1CYW3"/>
<gene>
    <name evidence="1" type="ORF">EDD29_4054</name>
</gene>
<sequence length="340" mass="37012">MRAYGLTYDTGFCSGGATTHEPFDADAVARDLRVIREELHCDAVRVTGGVQDRLETAARHAAAVGLEVWYCPFTNGLSRAELLDFLLDGAERAERLRREGAEVVFVTGSEISLFTEGFLPGESPAERAAALADPVRLRELIPGVQAAVRGFFAEVVPQVRARFGGRITYASLPMEGVDWAPFDLVATDAAYRDARTPADHRERLRTQTAGPKPYAVTEFGCTTYRGAAARGGRGEDVVVWGDDARPVGLREPVVRDEGEQAAYVLDSLEWFAEDGVDTAFVNTFIRRDMPASDDPSRDFDLASFGIVKALPAPSGTLTWTPKAAFHALAHYGLTRKTARS</sequence>
<evidence type="ECO:0000313" key="1">
    <source>
        <dbReference type="EMBL" id="ROO86483.1"/>
    </source>
</evidence>
<comment type="caution">
    <text evidence="1">The sequence shown here is derived from an EMBL/GenBank/DDBJ whole genome shotgun (WGS) entry which is preliminary data.</text>
</comment>
<dbReference type="SUPFAM" id="SSF51445">
    <property type="entry name" value="(Trans)glycosidases"/>
    <property type="match status" value="1"/>
</dbReference>
<protein>
    <recommendedName>
        <fullName evidence="3">Abortive infection protein</fullName>
    </recommendedName>
</protein>
<dbReference type="InterPro" id="IPR017853">
    <property type="entry name" value="GH"/>
</dbReference>
<reference evidence="1 2" key="1">
    <citation type="submission" date="2018-11" db="EMBL/GenBank/DDBJ databases">
        <title>Sequencing the genomes of 1000 actinobacteria strains.</title>
        <authorList>
            <person name="Klenk H.-P."/>
        </authorList>
    </citation>
    <scope>NUCLEOTIDE SEQUENCE [LARGE SCALE GENOMIC DNA]</scope>
    <source>
        <strain evidence="1 2">DSM 44254</strain>
    </source>
</reference>